<dbReference type="EMBL" id="CADEAL010004332">
    <property type="protein sequence ID" value="CAB1457245.1"/>
    <property type="molecule type" value="Genomic_DNA"/>
</dbReference>
<reference evidence="1" key="1">
    <citation type="submission" date="2020-03" db="EMBL/GenBank/DDBJ databases">
        <authorList>
            <person name="Weist P."/>
        </authorList>
    </citation>
    <scope>NUCLEOTIDE SEQUENCE</scope>
</reference>
<name>A0A9N7ZAL0_PLEPL</name>
<evidence type="ECO:0000313" key="1">
    <source>
        <dbReference type="EMBL" id="CAB1457245.1"/>
    </source>
</evidence>
<comment type="caution">
    <text evidence="1">The sequence shown here is derived from an EMBL/GenBank/DDBJ whole genome shotgun (WGS) entry which is preliminary data.</text>
</comment>
<protein>
    <submittedName>
        <fullName evidence="1">Uncharacterized protein</fullName>
    </submittedName>
</protein>
<proteinExistence type="predicted"/>
<sequence>MWVVLEPLTHLSSPVEAHIVPDDNVIDPLWVIYLARWYQQVGMTVQDPMVIHCSTHCNVPTTLAGDLNNGPLANDVSAPSPPLHQVESHLINKDVLDLALWMVLSAGQSTTWVQNERQNLTCWPWLDTATISASPAMIIRGIFILSQAMFFFYSYKHRPHSYQAIKDSEEGSD</sequence>
<evidence type="ECO:0000313" key="2">
    <source>
        <dbReference type="Proteomes" id="UP001153269"/>
    </source>
</evidence>
<dbReference type="AlphaFoldDB" id="A0A9N7ZAL0"/>
<gene>
    <name evidence="1" type="ORF">PLEPLA_LOCUS45067</name>
</gene>
<keyword evidence="2" id="KW-1185">Reference proteome</keyword>
<organism evidence="1 2">
    <name type="scientific">Pleuronectes platessa</name>
    <name type="common">European plaice</name>
    <dbReference type="NCBI Taxonomy" id="8262"/>
    <lineage>
        <taxon>Eukaryota</taxon>
        <taxon>Metazoa</taxon>
        <taxon>Chordata</taxon>
        <taxon>Craniata</taxon>
        <taxon>Vertebrata</taxon>
        <taxon>Euteleostomi</taxon>
        <taxon>Actinopterygii</taxon>
        <taxon>Neopterygii</taxon>
        <taxon>Teleostei</taxon>
        <taxon>Neoteleostei</taxon>
        <taxon>Acanthomorphata</taxon>
        <taxon>Carangaria</taxon>
        <taxon>Pleuronectiformes</taxon>
        <taxon>Pleuronectoidei</taxon>
        <taxon>Pleuronectidae</taxon>
        <taxon>Pleuronectes</taxon>
    </lineage>
</organism>
<dbReference type="Proteomes" id="UP001153269">
    <property type="component" value="Unassembled WGS sequence"/>
</dbReference>
<accession>A0A9N7ZAL0</accession>